<proteinExistence type="predicted"/>
<accession>A0AAD8GVC8</accession>
<reference evidence="1" key="2">
    <citation type="submission" date="2023-05" db="EMBL/GenBank/DDBJ databases">
        <authorList>
            <person name="Schelkunov M.I."/>
        </authorList>
    </citation>
    <scope>NUCLEOTIDE SEQUENCE</scope>
    <source>
        <strain evidence="1">Hsosn_3</strain>
        <tissue evidence="1">Leaf</tissue>
    </source>
</reference>
<evidence type="ECO:0000313" key="2">
    <source>
        <dbReference type="Proteomes" id="UP001237642"/>
    </source>
</evidence>
<sequence length="185" mass="21645">MYSSSASIIYNNCVHVSSTKYDNINSSTRIPTCISTCRQASTCGHFPEMKEQLLEEHKVIRKGDTINLHDLLFTKYRDYVVRYKDNIQVQVKAAQLAGKVIVLYFLPLHHDYVYSRISISYLIDTYTYLLPDNVFEVVLVAYGTAEDLRYNQWDKVLIDTLRGKRKRWEQGPVFSTCWKENHTLF</sequence>
<reference evidence="1" key="1">
    <citation type="submission" date="2023-02" db="EMBL/GenBank/DDBJ databases">
        <title>Genome of toxic invasive species Heracleum sosnowskyi carries increased number of genes despite the absence of recent whole-genome duplications.</title>
        <authorList>
            <person name="Schelkunov M."/>
            <person name="Shtratnikova V."/>
            <person name="Makarenko M."/>
            <person name="Klepikova A."/>
            <person name="Omelchenko D."/>
            <person name="Novikova G."/>
            <person name="Obukhova E."/>
            <person name="Bogdanov V."/>
            <person name="Penin A."/>
            <person name="Logacheva M."/>
        </authorList>
    </citation>
    <scope>NUCLEOTIDE SEQUENCE</scope>
    <source>
        <strain evidence="1">Hsosn_3</strain>
        <tissue evidence="1">Leaf</tissue>
    </source>
</reference>
<dbReference type="Proteomes" id="UP001237642">
    <property type="component" value="Unassembled WGS sequence"/>
</dbReference>
<dbReference type="AlphaFoldDB" id="A0AAD8GVC8"/>
<name>A0AAD8GVC8_9APIA</name>
<protein>
    <submittedName>
        <fullName evidence="1">Uncharacterized protein</fullName>
    </submittedName>
</protein>
<comment type="caution">
    <text evidence="1">The sequence shown here is derived from an EMBL/GenBank/DDBJ whole genome shotgun (WGS) entry which is preliminary data.</text>
</comment>
<keyword evidence="2" id="KW-1185">Reference proteome</keyword>
<evidence type="ECO:0000313" key="1">
    <source>
        <dbReference type="EMBL" id="KAK1356032.1"/>
    </source>
</evidence>
<organism evidence="1 2">
    <name type="scientific">Heracleum sosnowskyi</name>
    <dbReference type="NCBI Taxonomy" id="360622"/>
    <lineage>
        <taxon>Eukaryota</taxon>
        <taxon>Viridiplantae</taxon>
        <taxon>Streptophyta</taxon>
        <taxon>Embryophyta</taxon>
        <taxon>Tracheophyta</taxon>
        <taxon>Spermatophyta</taxon>
        <taxon>Magnoliopsida</taxon>
        <taxon>eudicotyledons</taxon>
        <taxon>Gunneridae</taxon>
        <taxon>Pentapetalae</taxon>
        <taxon>asterids</taxon>
        <taxon>campanulids</taxon>
        <taxon>Apiales</taxon>
        <taxon>Apiaceae</taxon>
        <taxon>Apioideae</taxon>
        <taxon>apioid superclade</taxon>
        <taxon>Tordylieae</taxon>
        <taxon>Tordyliinae</taxon>
        <taxon>Heracleum</taxon>
    </lineage>
</organism>
<dbReference type="EMBL" id="JAUIZM010000011">
    <property type="protein sequence ID" value="KAK1356032.1"/>
    <property type="molecule type" value="Genomic_DNA"/>
</dbReference>
<gene>
    <name evidence="1" type="ORF">POM88_049288</name>
</gene>